<evidence type="ECO:0000313" key="9">
    <source>
        <dbReference type="Proteomes" id="UP000263486"/>
    </source>
</evidence>
<feature type="domain" description="DHFR" evidence="7">
    <location>
        <begin position="1"/>
        <end position="190"/>
    </location>
</feature>
<proteinExistence type="inferred from homology"/>
<dbReference type="RefSeq" id="WP_114641508.1">
    <property type="nucleotide sequence ID" value="NZ_JAACIO010000004.1"/>
</dbReference>
<evidence type="ECO:0000256" key="6">
    <source>
        <dbReference type="ARBA" id="ARBA00023002"/>
    </source>
</evidence>
<dbReference type="PANTHER" id="PTHR48069">
    <property type="entry name" value="DIHYDROFOLATE REDUCTASE"/>
    <property type="match status" value="1"/>
</dbReference>
<evidence type="ECO:0000256" key="4">
    <source>
        <dbReference type="ARBA" id="ARBA00022563"/>
    </source>
</evidence>
<dbReference type="EC" id="1.5.1.3" evidence="3"/>
<dbReference type="Pfam" id="PF00186">
    <property type="entry name" value="DHFR_1"/>
    <property type="match status" value="1"/>
</dbReference>
<dbReference type="InterPro" id="IPR024072">
    <property type="entry name" value="DHFR-like_dom_sf"/>
</dbReference>
<comment type="pathway">
    <text evidence="1">Cofactor biosynthesis; tetrahydrofolate biosynthesis; 5,6,7,8-tetrahydrofolate from 7,8-dihydrofolate: step 1/1.</text>
</comment>
<dbReference type="PRINTS" id="PR00070">
    <property type="entry name" value="DHFR"/>
</dbReference>
<dbReference type="Proteomes" id="UP000263486">
    <property type="component" value="Unassembled WGS sequence"/>
</dbReference>
<name>A0ABX9KJE5_9FUSO</name>
<comment type="similarity">
    <text evidence="2">Belongs to the dihydrofolate reductase family.</text>
</comment>
<accession>A0ABX9KJE5</accession>
<dbReference type="PROSITE" id="PS51330">
    <property type="entry name" value="DHFR_2"/>
    <property type="match status" value="1"/>
</dbReference>
<protein>
    <recommendedName>
        <fullName evidence="3">dihydrofolate reductase</fullName>
        <ecNumber evidence="3">1.5.1.3</ecNumber>
    </recommendedName>
</protein>
<evidence type="ECO:0000313" key="8">
    <source>
        <dbReference type="EMBL" id="REI42467.1"/>
    </source>
</evidence>
<dbReference type="InterPro" id="IPR012259">
    <property type="entry name" value="DHFR"/>
</dbReference>
<keyword evidence="9" id="KW-1185">Reference proteome</keyword>
<dbReference type="InterPro" id="IPR001796">
    <property type="entry name" value="DHFR_dom"/>
</dbReference>
<dbReference type="PANTHER" id="PTHR48069:SF3">
    <property type="entry name" value="DIHYDROFOLATE REDUCTASE"/>
    <property type="match status" value="1"/>
</dbReference>
<dbReference type="EMBL" id="QUAJ01000004">
    <property type="protein sequence ID" value="REI42467.1"/>
    <property type="molecule type" value="Genomic_DNA"/>
</dbReference>
<evidence type="ECO:0000256" key="5">
    <source>
        <dbReference type="ARBA" id="ARBA00022857"/>
    </source>
</evidence>
<comment type="caution">
    <text evidence="8">The sequence shown here is derived from an EMBL/GenBank/DDBJ whole genome shotgun (WGS) entry which is preliminary data.</text>
</comment>
<dbReference type="SUPFAM" id="SSF53597">
    <property type="entry name" value="Dihydrofolate reductase-like"/>
    <property type="match status" value="1"/>
</dbReference>
<evidence type="ECO:0000256" key="3">
    <source>
        <dbReference type="ARBA" id="ARBA00012856"/>
    </source>
</evidence>
<evidence type="ECO:0000256" key="2">
    <source>
        <dbReference type="ARBA" id="ARBA00009539"/>
    </source>
</evidence>
<evidence type="ECO:0000256" key="1">
    <source>
        <dbReference type="ARBA" id="ARBA00004903"/>
    </source>
</evidence>
<keyword evidence="6" id="KW-0560">Oxidoreductase</keyword>
<dbReference type="Gene3D" id="3.40.430.10">
    <property type="entry name" value="Dihydrofolate Reductase, subunit A"/>
    <property type="match status" value="1"/>
</dbReference>
<evidence type="ECO:0000259" key="7">
    <source>
        <dbReference type="PROSITE" id="PS51330"/>
    </source>
</evidence>
<gene>
    <name evidence="8" type="ORF">DYH56_03680</name>
</gene>
<organism evidence="8 9">
    <name type="scientific">Psychrilyobacter piezotolerans</name>
    <dbReference type="NCBI Taxonomy" id="2293438"/>
    <lineage>
        <taxon>Bacteria</taxon>
        <taxon>Fusobacteriati</taxon>
        <taxon>Fusobacteriota</taxon>
        <taxon>Fusobacteriia</taxon>
        <taxon>Fusobacteriales</taxon>
        <taxon>Fusobacteriaceae</taxon>
        <taxon>Psychrilyobacter</taxon>
    </lineage>
</organism>
<reference evidence="8 9" key="1">
    <citation type="submission" date="2018-08" db="EMBL/GenBank/DDBJ databases">
        <title>Draft genome sequence of Psychrilyobacter sp. strain SD5 isolated from Black Sea water.</title>
        <authorList>
            <person name="Yadav S."/>
            <person name="Villanueva L."/>
            <person name="Damste J.S.S."/>
        </authorList>
    </citation>
    <scope>NUCLEOTIDE SEQUENCE [LARGE SCALE GENOMIC DNA]</scope>
    <source>
        <strain evidence="8 9">SD5</strain>
    </source>
</reference>
<dbReference type="CDD" id="cd00209">
    <property type="entry name" value="DHFR"/>
    <property type="match status" value="1"/>
</dbReference>
<keyword evidence="5" id="KW-0521">NADP</keyword>
<keyword evidence="4" id="KW-0554">One-carbon metabolism</keyword>
<sequence>MVNMIYSISYRENIVGNRDTNDLVFNIREDLQFFKEMTIGTTMIMGRKTFESLPTGGLPKRKHVIVSNKIKTIEDAKEILGEKYIENLTFINLENLEGYIKEESKVNDISVIGGAMLYSYFLEDKNLFDLVSNIYATEVERIPDIKNPVKLMGHGSLKEKCSFEVVKIGQGKDRLDNNNLVNYKVVRYFKGNI</sequence>